<keyword evidence="6 8" id="KW-0411">Iron-sulfur</keyword>
<evidence type="ECO:0000313" key="10">
    <source>
        <dbReference type="Proteomes" id="UP001165136"/>
    </source>
</evidence>
<sequence>MRTLVIEADTSRCVGAGMCALVAPGLFDQTDEDGSVVVVHRVVSGEAVEQALECEYNCPSGAIRTRVAERSSGNHT</sequence>
<organism evidence="9 10">
    <name type="scientific">Amycolatopsis taiwanensis</name>
    <dbReference type="NCBI Taxonomy" id="342230"/>
    <lineage>
        <taxon>Bacteria</taxon>
        <taxon>Bacillati</taxon>
        <taxon>Actinomycetota</taxon>
        <taxon>Actinomycetes</taxon>
        <taxon>Pseudonocardiales</taxon>
        <taxon>Pseudonocardiaceae</taxon>
        <taxon>Amycolatopsis</taxon>
    </lineage>
</organism>
<evidence type="ECO:0000256" key="3">
    <source>
        <dbReference type="ARBA" id="ARBA00022723"/>
    </source>
</evidence>
<reference evidence="9" key="1">
    <citation type="submission" date="2023-03" db="EMBL/GenBank/DDBJ databases">
        <title>Amycolatopsis taiwanensis NBRC 103393.</title>
        <authorList>
            <person name="Ichikawa N."/>
            <person name="Sato H."/>
            <person name="Tonouchi N."/>
        </authorList>
    </citation>
    <scope>NUCLEOTIDE SEQUENCE</scope>
    <source>
        <strain evidence="9">NBRC 103393</strain>
    </source>
</reference>
<evidence type="ECO:0000256" key="5">
    <source>
        <dbReference type="ARBA" id="ARBA00023004"/>
    </source>
</evidence>
<proteinExistence type="predicted"/>
<dbReference type="GO" id="GO:0005506">
    <property type="term" value="F:iron ion binding"/>
    <property type="evidence" value="ECO:0007669"/>
    <property type="project" value="UniProtKB-UniRule"/>
</dbReference>
<evidence type="ECO:0000256" key="1">
    <source>
        <dbReference type="ARBA" id="ARBA00001927"/>
    </source>
</evidence>
<dbReference type="SUPFAM" id="SSF54862">
    <property type="entry name" value="4Fe-4S ferredoxins"/>
    <property type="match status" value="1"/>
</dbReference>
<dbReference type="GO" id="GO:0009055">
    <property type="term" value="F:electron transfer activity"/>
    <property type="evidence" value="ECO:0007669"/>
    <property type="project" value="UniProtKB-UniRule"/>
</dbReference>
<keyword evidence="7" id="KW-0003">3Fe-4S</keyword>
<keyword evidence="3 8" id="KW-0479">Metal-binding</keyword>
<evidence type="ECO:0000256" key="4">
    <source>
        <dbReference type="ARBA" id="ARBA00022982"/>
    </source>
</evidence>
<dbReference type="PANTHER" id="PTHR36923:SF3">
    <property type="entry name" value="FERREDOXIN"/>
    <property type="match status" value="1"/>
</dbReference>
<keyword evidence="4 8" id="KW-0249">Electron transport</keyword>
<keyword evidence="10" id="KW-1185">Reference proteome</keyword>
<gene>
    <name evidence="9" type="primary">fer</name>
    <name evidence="9" type="ORF">Atai01_55820</name>
</gene>
<dbReference type="InterPro" id="IPR051269">
    <property type="entry name" value="Fe-S_cluster_ET"/>
</dbReference>
<dbReference type="Gene3D" id="3.30.70.20">
    <property type="match status" value="1"/>
</dbReference>
<accession>A0A9W6VEY0</accession>
<dbReference type="InterPro" id="IPR001080">
    <property type="entry name" value="3Fe4S_ferredoxin"/>
</dbReference>
<evidence type="ECO:0000256" key="7">
    <source>
        <dbReference type="ARBA" id="ARBA00023291"/>
    </source>
</evidence>
<dbReference type="PANTHER" id="PTHR36923">
    <property type="entry name" value="FERREDOXIN"/>
    <property type="match status" value="1"/>
</dbReference>
<keyword evidence="2 8" id="KW-0813">Transport</keyword>
<comment type="caution">
    <text evidence="9">The sequence shown here is derived from an EMBL/GenBank/DDBJ whole genome shotgun (WGS) entry which is preliminary data.</text>
</comment>
<keyword evidence="5 8" id="KW-0408">Iron</keyword>
<dbReference type="GO" id="GO:0051538">
    <property type="term" value="F:3 iron, 4 sulfur cluster binding"/>
    <property type="evidence" value="ECO:0007669"/>
    <property type="project" value="UniProtKB-KW"/>
</dbReference>
<dbReference type="EMBL" id="BSTI01000014">
    <property type="protein sequence ID" value="GLY68963.1"/>
    <property type="molecule type" value="Genomic_DNA"/>
</dbReference>
<evidence type="ECO:0000256" key="8">
    <source>
        <dbReference type="RuleBase" id="RU368020"/>
    </source>
</evidence>
<protein>
    <recommendedName>
        <fullName evidence="8">Ferredoxin</fullName>
    </recommendedName>
</protein>
<dbReference type="Proteomes" id="UP001165136">
    <property type="component" value="Unassembled WGS sequence"/>
</dbReference>
<comment type="cofactor">
    <cofactor evidence="1">
        <name>[3Fe-4S] cluster</name>
        <dbReference type="ChEBI" id="CHEBI:21137"/>
    </cofactor>
</comment>
<dbReference type="RefSeq" id="WP_169739646.1">
    <property type="nucleotide sequence ID" value="NZ_BSTI01000014.1"/>
</dbReference>
<evidence type="ECO:0000313" key="9">
    <source>
        <dbReference type="EMBL" id="GLY68963.1"/>
    </source>
</evidence>
<evidence type="ECO:0000256" key="6">
    <source>
        <dbReference type="ARBA" id="ARBA00023014"/>
    </source>
</evidence>
<dbReference type="AlphaFoldDB" id="A0A9W6VEY0"/>
<evidence type="ECO:0000256" key="2">
    <source>
        <dbReference type="ARBA" id="ARBA00022448"/>
    </source>
</evidence>
<comment type="function">
    <text evidence="8">Ferredoxins are iron-sulfur proteins that transfer electrons in a wide variety of metabolic reactions.</text>
</comment>
<dbReference type="PRINTS" id="PR00352">
    <property type="entry name" value="3FE4SFRDOXIN"/>
</dbReference>
<name>A0A9W6VEY0_9PSEU</name>
<dbReference type="Pfam" id="PF13370">
    <property type="entry name" value="Fer4_13"/>
    <property type="match status" value="1"/>
</dbReference>